<reference evidence="2" key="1">
    <citation type="submission" date="2020-11" db="EMBL/GenBank/DDBJ databases">
        <title>Kefir isolates.</title>
        <authorList>
            <person name="Marcisauskas S."/>
            <person name="Kim Y."/>
            <person name="Blasche S."/>
        </authorList>
    </citation>
    <scope>NUCLEOTIDE SEQUENCE</scope>
    <source>
        <strain evidence="2">Olga-1</strain>
    </source>
</reference>
<feature type="compositionally biased region" description="Polar residues" evidence="1">
    <location>
        <begin position="124"/>
        <end position="143"/>
    </location>
</feature>
<accession>A0A9P7BGV1</accession>
<evidence type="ECO:0000256" key="1">
    <source>
        <dbReference type="SAM" id="MobiDB-lite"/>
    </source>
</evidence>
<feature type="compositionally biased region" description="Basic and acidic residues" evidence="1">
    <location>
        <begin position="45"/>
        <end position="81"/>
    </location>
</feature>
<proteinExistence type="predicted"/>
<feature type="region of interest" description="Disordered" evidence="1">
    <location>
        <begin position="1"/>
        <end position="85"/>
    </location>
</feature>
<evidence type="ECO:0000313" key="2">
    <source>
        <dbReference type="EMBL" id="KAG0689209.1"/>
    </source>
</evidence>
<keyword evidence="3" id="KW-1185">Reference proteome</keyword>
<dbReference type="Proteomes" id="UP000697127">
    <property type="component" value="Unassembled WGS sequence"/>
</dbReference>
<dbReference type="EMBL" id="PUHW01000094">
    <property type="protein sequence ID" value="KAG0689209.1"/>
    <property type="molecule type" value="Genomic_DNA"/>
</dbReference>
<dbReference type="OrthoDB" id="417678at2759"/>
<protein>
    <submittedName>
        <fullName evidence="2">Uncharacterized protein</fullName>
    </submittedName>
</protein>
<name>A0A9P7BGV1_9ASCO</name>
<comment type="caution">
    <text evidence="2">The sequence shown here is derived from an EMBL/GenBank/DDBJ whole genome shotgun (WGS) entry which is preliminary data.</text>
</comment>
<feature type="compositionally biased region" description="Polar residues" evidence="1">
    <location>
        <begin position="16"/>
        <end position="25"/>
    </location>
</feature>
<dbReference type="AlphaFoldDB" id="A0A9P7BGV1"/>
<gene>
    <name evidence="2" type="ORF">C6P40_005406</name>
</gene>
<feature type="region of interest" description="Disordered" evidence="1">
    <location>
        <begin position="124"/>
        <end position="150"/>
    </location>
</feature>
<organism evidence="2 3">
    <name type="scientific">Pichia californica</name>
    <dbReference type="NCBI Taxonomy" id="460514"/>
    <lineage>
        <taxon>Eukaryota</taxon>
        <taxon>Fungi</taxon>
        <taxon>Dikarya</taxon>
        <taxon>Ascomycota</taxon>
        <taxon>Saccharomycotina</taxon>
        <taxon>Pichiomycetes</taxon>
        <taxon>Pichiales</taxon>
        <taxon>Pichiaceae</taxon>
        <taxon>Pichia</taxon>
    </lineage>
</organism>
<evidence type="ECO:0000313" key="3">
    <source>
        <dbReference type="Proteomes" id="UP000697127"/>
    </source>
</evidence>
<sequence>MNEKQILPEVQEPVLDNSTLIAQESSHAEPSKVFNTSYNIEENTNEDKNKEDKNKEDKNKKDNNDNSDNVEHPSKRIKVENENISSIKPIHEKEVSESVSPVPQVLTTTESKISFETTTDIPTNLTSTTTNKHSDVNSKSSIPSKDDLVKQSGRHVEEIIDGSDLRKFLNKSLTKDIVKALDEIVELWEAGEFNNSDAKILRKNVIAKFTDILKKNAEF</sequence>